<dbReference type="Pfam" id="PF13649">
    <property type="entry name" value="Methyltransf_25"/>
    <property type="match status" value="1"/>
</dbReference>
<dbReference type="InterPro" id="IPR041698">
    <property type="entry name" value="Methyltransf_25"/>
</dbReference>
<evidence type="ECO:0000259" key="1">
    <source>
        <dbReference type="Pfam" id="PF13649"/>
    </source>
</evidence>
<name>A0AAN8RLW0_9PEZI</name>
<gene>
    <name evidence="2" type="ORF">TWF506_010159</name>
</gene>
<accession>A0AAN8RLW0</accession>
<dbReference type="AlphaFoldDB" id="A0AAN8RLW0"/>
<sequence length="511" mass="56657">MRICAFQSSYEDSDFTLRDIDASNVELDNLTPQHTIKSVFVHKTTAEEEINAAVAEGYDLYINLMRGTSDGQIAGIEETRYLESLALRTIGIKTQQPKTLKKEFAASGCRYGGITVSEAENLLSLGGEETKDKDCFKDDFYTVTVIEIGDGCVALNPCVCGPPNAPNQKFPASESTVSLQPSLHSPEQNSTSKLFERLQSVAVEAFHASSSKGNRMGCDVDIRVQANEEIVVLEVKPLPAPFLPGRSSQDLAAKDFPGGYPALINIFISNQTLCHPIREVIGKVADVYDKLVVKYDTWGASHSEMQAGTYKSIDGFDFSGTCFDLACGTGVFGRALAKSKTTRGDTSVSRIMGFDISPGMAEVCRKSGHYDLVHLDPMQTCLINHRLYHDGDIDHIVCFSGCHFLSEEEFSFVLALCFILAKKSITFSVDEITDTYNEAIAKRGMSFAHSINHIANMKAFGVPKGWRLARHHRQFSWTSPTTQNDDIYTNYFRFEKIEDYKETTMLAKFEL</sequence>
<dbReference type="InterPro" id="IPR029063">
    <property type="entry name" value="SAM-dependent_MTases_sf"/>
</dbReference>
<evidence type="ECO:0000313" key="3">
    <source>
        <dbReference type="Proteomes" id="UP001307849"/>
    </source>
</evidence>
<organism evidence="2 3">
    <name type="scientific">Arthrobotrys conoides</name>
    <dbReference type="NCBI Taxonomy" id="74498"/>
    <lineage>
        <taxon>Eukaryota</taxon>
        <taxon>Fungi</taxon>
        <taxon>Dikarya</taxon>
        <taxon>Ascomycota</taxon>
        <taxon>Pezizomycotina</taxon>
        <taxon>Orbiliomycetes</taxon>
        <taxon>Orbiliales</taxon>
        <taxon>Orbiliaceae</taxon>
        <taxon>Arthrobotrys</taxon>
    </lineage>
</organism>
<protein>
    <recommendedName>
        <fullName evidence="1">Methyltransferase domain-containing protein</fullName>
    </recommendedName>
</protein>
<dbReference type="CDD" id="cd02440">
    <property type="entry name" value="AdoMet_MTases"/>
    <property type="match status" value="1"/>
</dbReference>
<reference evidence="2 3" key="1">
    <citation type="submission" date="2019-10" db="EMBL/GenBank/DDBJ databases">
        <authorList>
            <person name="Palmer J.M."/>
        </authorList>
    </citation>
    <scope>NUCLEOTIDE SEQUENCE [LARGE SCALE GENOMIC DNA]</scope>
    <source>
        <strain evidence="2 3">TWF506</strain>
    </source>
</reference>
<dbReference type="SUPFAM" id="SSF53335">
    <property type="entry name" value="S-adenosyl-L-methionine-dependent methyltransferases"/>
    <property type="match status" value="1"/>
</dbReference>
<dbReference type="Gene3D" id="3.40.50.150">
    <property type="entry name" value="Vaccinia Virus protein VP39"/>
    <property type="match status" value="1"/>
</dbReference>
<feature type="domain" description="Methyltransferase" evidence="1">
    <location>
        <begin position="324"/>
        <end position="417"/>
    </location>
</feature>
<evidence type="ECO:0000313" key="2">
    <source>
        <dbReference type="EMBL" id="KAK6511078.1"/>
    </source>
</evidence>
<dbReference type="EMBL" id="JAVHJM010000007">
    <property type="protein sequence ID" value="KAK6511078.1"/>
    <property type="molecule type" value="Genomic_DNA"/>
</dbReference>
<dbReference type="Proteomes" id="UP001307849">
    <property type="component" value="Unassembled WGS sequence"/>
</dbReference>
<proteinExistence type="predicted"/>
<comment type="caution">
    <text evidence="2">The sequence shown here is derived from an EMBL/GenBank/DDBJ whole genome shotgun (WGS) entry which is preliminary data.</text>
</comment>
<keyword evidence="3" id="KW-1185">Reference proteome</keyword>